<protein>
    <recommendedName>
        <fullName evidence="3">Alcohol acetyltransferase FCK4</fullName>
    </recommendedName>
</protein>
<dbReference type="SUPFAM" id="SSF52777">
    <property type="entry name" value="CoA-dependent acyltransferases"/>
    <property type="match status" value="2"/>
</dbReference>
<dbReference type="OrthoDB" id="2150604at2759"/>
<evidence type="ECO:0000313" key="2">
    <source>
        <dbReference type="Proteomes" id="UP000050424"/>
    </source>
</evidence>
<dbReference type="PANTHER" id="PTHR28037">
    <property type="entry name" value="ALCOHOL O-ACETYLTRANSFERASE 1-RELATED"/>
    <property type="match status" value="1"/>
</dbReference>
<comment type="caution">
    <text evidence="1">The sequence shown here is derived from an EMBL/GenBank/DDBJ whole genome shotgun (WGS) entry which is preliminary data.</text>
</comment>
<sequence length="476" mass="51064">MAETSSPRALRPLSGIELFSSTRHWRGLYRCVVFSARYLSPGPDAAISAALARLVAAQPMLRVGILGEDTNDAHFSHVPEIDLRKHVETRSLPPGPAYDAGVSDVHAWCHDQLWPDVATTPPWRIVVVRPETNASGEEPFADVLFAFHHSLMDGTSARKFHEQLAAALNDPGDSDASPVLRFPEPPVLPEAQEDVIPYTNGTVFMGRVIWNEYAPGFLKAAPPAIWAGEPIAYDRPHRARVRAVDISAAAVASMVAQSRSHAASVTSLLQALCLASMARRVPAEHAPAFTASTPINARPYMGASANPAVKDLFRVCISTATHEFSAAAVDALRKPGADLDGLIWQHAKLIKQELRARAGALPADDPISLLKYVTDWASFWSKKDGQPRDGSWEVSSLGAMHSDNSGQCRISRVLFTNGIMVAGQPVGISVASAPSGALTAGISWNAGVVSDEVVEGLAEDLLAYTTRLHETGKFAA</sequence>
<dbReference type="InterPro" id="IPR052058">
    <property type="entry name" value="Alcohol_O-acetyltransferase"/>
</dbReference>
<dbReference type="PANTHER" id="PTHR28037:SF1">
    <property type="entry name" value="ALCOHOL O-ACETYLTRANSFERASE 1-RELATED"/>
    <property type="match status" value="1"/>
</dbReference>
<dbReference type="GO" id="GO:0008080">
    <property type="term" value="F:N-acetyltransferase activity"/>
    <property type="evidence" value="ECO:0007669"/>
    <property type="project" value="TreeGrafter"/>
</dbReference>
<name>A0A0P7BCH4_9HYPO</name>
<dbReference type="EMBL" id="LKCW01000174">
    <property type="protein sequence ID" value="KPM37187.1"/>
    <property type="molecule type" value="Genomic_DNA"/>
</dbReference>
<dbReference type="Proteomes" id="UP000050424">
    <property type="component" value="Unassembled WGS sequence"/>
</dbReference>
<dbReference type="Gene3D" id="3.30.559.10">
    <property type="entry name" value="Chloramphenicol acetyltransferase-like domain"/>
    <property type="match status" value="1"/>
</dbReference>
<proteinExistence type="predicted"/>
<dbReference type="Pfam" id="PF07247">
    <property type="entry name" value="AATase"/>
    <property type="match status" value="1"/>
</dbReference>
<evidence type="ECO:0008006" key="3">
    <source>
        <dbReference type="Google" id="ProtNLM"/>
    </source>
</evidence>
<keyword evidence="2" id="KW-1185">Reference proteome</keyword>
<reference evidence="1 2" key="1">
    <citation type="submission" date="2015-09" db="EMBL/GenBank/DDBJ databases">
        <title>Draft genome of a European isolate of the apple canker pathogen Neonectria ditissima.</title>
        <authorList>
            <person name="Gomez-Cortecero A."/>
            <person name="Harrison R.J."/>
            <person name="Armitage A.D."/>
        </authorList>
    </citation>
    <scope>NUCLEOTIDE SEQUENCE [LARGE SCALE GENOMIC DNA]</scope>
    <source>
        <strain evidence="1 2">R09/05</strain>
    </source>
</reference>
<organism evidence="1 2">
    <name type="scientific">Neonectria ditissima</name>
    <dbReference type="NCBI Taxonomy" id="78410"/>
    <lineage>
        <taxon>Eukaryota</taxon>
        <taxon>Fungi</taxon>
        <taxon>Dikarya</taxon>
        <taxon>Ascomycota</taxon>
        <taxon>Pezizomycotina</taxon>
        <taxon>Sordariomycetes</taxon>
        <taxon>Hypocreomycetidae</taxon>
        <taxon>Hypocreales</taxon>
        <taxon>Nectriaceae</taxon>
        <taxon>Neonectria</taxon>
    </lineage>
</organism>
<dbReference type="AlphaFoldDB" id="A0A0P7BCH4"/>
<dbReference type="InterPro" id="IPR023213">
    <property type="entry name" value="CAT-like_dom_sf"/>
</dbReference>
<evidence type="ECO:0000313" key="1">
    <source>
        <dbReference type="EMBL" id="KPM37187.1"/>
    </source>
</evidence>
<accession>A0A0P7BCH4</accession>
<dbReference type="STRING" id="78410.A0A0P7BCH4"/>
<dbReference type="InterPro" id="IPR010828">
    <property type="entry name" value="Atf2/Sli1-like"/>
</dbReference>
<gene>
    <name evidence="1" type="ORF">AK830_g9397</name>
</gene>